<keyword evidence="3" id="KW-0547">Nucleotide-binding</keyword>
<evidence type="ECO:0000256" key="3">
    <source>
        <dbReference type="ARBA" id="ARBA00022741"/>
    </source>
</evidence>
<comment type="caution">
    <text evidence="9">The sequence shown here is derived from an EMBL/GenBank/DDBJ whole genome shotgun (WGS) entry which is preliminary data.</text>
</comment>
<dbReference type="EC" id="6.1.1.20" evidence="1"/>
<evidence type="ECO:0000256" key="4">
    <source>
        <dbReference type="ARBA" id="ARBA00022840"/>
    </source>
</evidence>
<evidence type="ECO:0000256" key="2">
    <source>
        <dbReference type="ARBA" id="ARBA00022598"/>
    </source>
</evidence>
<accession>A0A8H7ZXG4</accession>
<dbReference type="OrthoDB" id="238316at2759"/>
<dbReference type="SUPFAM" id="SSF55681">
    <property type="entry name" value="Class II aaRS and biotin synthetases"/>
    <property type="match status" value="1"/>
</dbReference>
<dbReference type="GO" id="GO:0005829">
    <property type="term" value="C:cytosol"/>
    <property type="evidence" value="ECO:0007669"/>
    <property type="project" value="TreeGrafter"/>
</dbReference>
<dbReference type="InterPro" id="IPR006195">
    <property type="entry name" value="aa-tRNA-synth_II"/>
</dbReference>
<keyword evidence="5" id="KW-0648">Protein biosynthesis</keyword>
<reference evidence="9 10" key="1">
    <citation type="journal article" name="Sci. Rep.">
        <title>Genome-scale phylogenetic analyses confirm Olpidium as the closest living zoosporic fungus to the non-flagellated, terrestrial fungi.</title>
        <authorList>
            <person name="Chang Y."/>
            <person name="Rochon D."/>
            <person name="Sekimoto S."/>
            <person name="Wang Y."/>
            <person name="Chovatia M."/>
            <person name="Sandor L."/>
            <person name="Salamov A."/>
            <person name="Grigoriev I.V."/>
            <person name="Stajich J.E."/>
            <person name="Spatafora J.W."/>
        </authorList>
    </citation>
    <scope>NUCLEOTIDE SEQUENCE [LARGE SCALE GENOMIC DNA]</scope>
    <source>
        <strain evidence="9">S191</strain>
    </source>
</reference>
<name>A0A8H7ZXG4_9FUNG</name>
<dbReference type="Pfam" id="PF18553">
    <property type="entry name" value="PheRS_DBD3"/>
    <property type="match status" value="1"/>
</dbReference>
<evidence type="ECO:0000313" key="9">
    <source>
        <dbReference type="EMBL" id="KAG5460967.1"/>
    </source>
</evidence>
<dbReference type="GO" id="GO:0006432">
    <property type="term" value="P:phenylalanyl-tRNA aminoacylation"/>
    <property type="evidence" value="ECO:0007669"/>
    <property type="project" value="TreeGrafter"/>
</dbReference>
<keyword evidence="10" id="KW-1185">Reference proteome</keyword>
<evidence type="ECO:0000259" key="8">
    <source>
        <dbReference type="PROSITE" id="PS50862"/>
    </source>
</evidence>
<dbReference type="FunFam" id="1.10.10.2330:FF:000002">
    <property type="entry name" value="Phenylalanyl-tRNA synthetase alpha chain"/>
    <property type="match status" value="1"/>
</dbReference>
<protein>
    <recommendedName>
        <fullName evidence="1">phenylalanine--tRNA ligase</fullName>
        <ecNumber evidence="1">6.1.1.20</ecNumber>
    </recommendedName>
    <alternativeName>
        <fullName evidence="7">Phenylalanyl-tRNA synthetase alpha subunit</fullName>
    </alternativeName>
</protein>
<keyword evidence="2" id="KW-0436">Ligase</keyword>
<proteinExistence type="predicted"/>
<dbReference type="AlphaFoldDB" id="A0A8H7ZXG4"/>
<dbReference type="Gene3D" id="1.10.10.2330">
    <property type="match status" value="1"/>
</dbReference>
<dbReference type="GO" id="GO:0009328">
    <property type="term" value="C:phenylalanine-tRNA ligase complex"/>
    <property type="evidence" value="ECO:0007669"/>
    <property type="project" value="TreeGrafter"/>
</dbReference>
<dbReference type="Proteomes" id="UP000673691">
    <property type="component" value="Unassembled WGS sequence"/>
</dbReference>
<organism evidence="9 10">
    <name type="scientific">Olpidium bornovanus</name>
    <dbReference type="NCBI Taxonomy" id="278681"/>
    <lineage>
        <taxon>Eukaryota</taxon>
        <taxon>Fungi</taxon>
        <taxon>Fungi incertae sedis</taxon>
        <taxon>Olpidiomycota</taxon>
        <taxon>Olpidiomycotina</taxon>
        <taxon>Olpidiomycetes</taxon>
        <taxon>Olpidiales</taxon>
        <taxon>Olpidiaceae</taxon>
        <taxon>Olpidium</taxon>
    </lineage>
</organism>
<evidence type="ECO:0000256" key="5">
    <source>
        <dbReference type="ARBA" id="ARBA00022917"/>
    </source>
</evidence>
<sequence length="541" mass="61237">MSAASAAAAADELHLVLQNLVLTALDRDGELTDTKALKFSEGKDAGEWPVEQTSVLGVLNSLRSRDMVAYETIEKEQWYLTEEGSEIAAYGSHEAKVFAAIPSAAEGITVDDLQKKVGAVTASLGQGKAFQNKWIRKDGNKLFRAVRRTLRLCGVQERLPTRWAFGVREGFALRSNLVYPPALENDRRSRFLTRCRKISELYVTPPHIRTSPFSRSSGSGSFAIRSTWFFDSMLQRVFIMPGKRLVCAQRSIVDPTGCANAFLRKVHSYKVSKGPKFALQVDKQATEIDYKMLQRWRAAKLVFHPQRRCGVCESGVLIQLSLAPCSSGAWRTAVFKKYNFDAIAPRPQGGHLHPLMKVREEFRMIFFEMGFTEMPTNKFVESSFWNFDALFQPQQHPARDMHDTFFLKDPKTSDRFPKNYCERVKQVHSVGGYGSTGYCYDWKSEEAEKLLLRTHTTAVSSNMLYQLAQEKVFRPAKYFSIDRVFRNETVDATHLAEFHQVEGLVVDRGLTLGDLIGILDVFFKKLGKNMYPPAFCHLSSA</sequence>
<dbReference type="InterPro" id="IPR045864">
    <property type="entry name" value="aa-tRNA-synth_II/BPL/LPL"/>
</dbReference>
<gene>
    <name evidence="9" type="ORF">BJ554DRAFT_6918</name>
</gene>
<dbReference type="PROSITE" id="PS50862">
    <property type="entry name" value="AA_TRNA_LIGASE_II"/>
    <property type="match status" value="1"/>
</dbReference>
<dbReference type="Gene3D" id="3.30.930.10">
    <property type="entry name" value="Bira Bifunctional Protein, Domain 2"/>
    <property type="match status" value="1"/>
</dbReference>
<dbReference type="InterPro" id="IPR040725">
    <property type="entry name" value="PheRS_DBD3"/>
</dbReference>
<dbReference type="Pfam" id="PF01409">
    <property type="entry name" value="tRNA-synt_2d"/>
    <property type="match status" value="1"/>
</dbReference>
<dbReference type="GO" id="GO:0000049">
    <property type="term" value="F:tRNA binding"/>
    <property type="evidence" value="ECO:0007669"/>
    <property type="project" value="InterPro"/>
</dbReference>
<evidence type="ECO:0000256" key="7">
    <source>
        <dbReference type="ARBA" id="ARBA00030612"/>
    </source>
</evidence>
<keyword evidence="6 9" id="KW-0030">Aminoacyl-tRNA synthetase</keyword>
<evidence type="ECO:0000313" key="10">
    <source>
        <dbReference type="Proteomes" id="UP000673691"/>
    </source>
</evidence>
<keyword evidence="4" id="KW-0067">ATP-binding</keyword>
<dbReference type="GO" id="GO:0005524">
    <property type="term" value="F:ATP binding"/>
    <property type="evidence" value="ECO:0007669"/>
    <property type="project" value="UniProtKB-KW"/>
</dbReference>
<feature type="domain" description="Aminoacyl-transfer RNA synthetases class-II family profile" evidence="8">
    <location>
        <begin position="357"/>
        <end position="541"/>
    </location>
</feature>
<dbReference type="EMBL" id="JAEFCI010004404">
    <property type="protein sequence ID" value="KAG5460967.1"/>
    <property type="molecule type" value="Genomic_DNA"/>
</dbReference>
<evidence type="ECO:0000256" key="6">
    <source>
        <dbReference type="ARBA" id="ARBA00023146"/>
    </source>
</evidence>
<dbReference type="PANTHER" id="PTHR11538">
    <property type="entry name" value="PHENYLALANYL-TRNA SYNTHETASE"/>
    <property type="match status" value="1"/>
</dbReference>
<dbReference type="PANTHER" id="PTHR11538:SF40">
    <property type="entry name" value="PHENYLALANINE--TRNA LIGASE ALPHA SUBUNIT"/>
    <property type="match status" value="1"/>
</dbReference>
<dbReference type="InterPro" id="IPR002319">
    <property type="entry name" value="Phenylalanyl-tRNA_Synthase"/>
</dbReference>
<evidence type="ECO:0000256" key="1">
    <source>
        <dbReference type="ARBA" id="ARBA00012814"/>
    </source>
</evidence>
<dbReference type="GO" id="GO:0004826">
    <property type="term" value="F:phenylalanine-tRNA ligase activity"/>
    <property type="evidence" value="ECO:0007669"/>
    <property type="project" value="UniProtKB-EC"/>
</dbReference>